<evidence type="ECO:0000313" key="2">
    <source>
        <dbReference type="Proteomes" id="UP000325081"/>
    </source>
</evidence>
<proteinExistence type="predicted"/>
<protein>
    <submittedName>
        <fullName evidence="1">AAA ATPase forming ring-shaped complexes</fullName>
    </submittedName>
</protein>
<keyword evidence="2" id="KW-1185">Reference proteome</keyword>
<name>A0A5A7PIH8_STRAF</name>
<dbReference type="Proteomes" id="UP000325081">
    <property type="component" value="Unassembled WGS sequence"/>
</dbReference>
<gene>
    <name evidence="1" type="ORF">STAS_08756</name>
</gene>
<sequence>MEPDFETDPSFTRLNRFVGAHYLLAFINQGDTTNCWAHVVQAVIDRERAWKEHTFPRLRFIGSLVDDLPWVGPKVVVLSISQRARYVPSTVELVFHLYNFYMTRGIPFPTRLLMLHPNFRGGSVFYALLYASIHGVRDEPYFHKRILYLATKSITGVLNASLEMAQFWDNLDMNII</sequence>
<organism evidence="1 2">
    <name type="scientific">Striga asiatica</name>
    <name type="common">Asiatic witchweed</name>
    <name type="synonym">Buchnera asiatica</name>
    <dbReference type="NCBI Taxonomy" id="4170"/>
    <lineage>
        <taxon>Eukaryota</taxon>
        <taxon>Viridiplantae</taxon>
        <taxon>Streptophyta</taxon>
        <taxon>Embryophyta</taxon>
        <taxon>Tracheophyta</taxon>
        <taxon>Spermatophyta</taxon>
        <taxon>Magnoliopsida</taxon>
        <taxon>eudicotyledons</taxon>
        <taxon>Gunneridae</taxon>
        <taxon>Pentapetalae</taxon>
        <taxon>asterids</taxon>
        <taxon>lamiids</taxon>
        <taxon>Lamiales</taxon>
        <taxon>Orobanchaceae</taxon>
        <taxon>Buchnereae</taxon>
        <taxon>Striga</taxon>
    </lineage>
</organism>
<accession>A0A5A7PIH8</accession>
<reference evidence="2" key="1">
    <citation type="journal article" date="2019" name="Curr. Biol.">
        <title>Genome Sequence of Striga asiatica Provides Insight into the Evolution of Plant Parasitism.</title>
        <authorList>
            <person name="Yoshida S."/>
            <person name="Kim S."/>
            <person name="Wafula E.K."/>
            <person name="Tanskanen J."/>
            <person name="Kim Y.M."/>
            <person name="Honaas L."/>
            <person name="Yang Z."/>
            <person name="Spallek T."/>
            <person name="Conn C.E."/>
            <person name="Ichihashi Y."/>
            <person name="Cheong K."/>
            <person name="Cui S."/>
            <person name="Der J.P."/>
            <person name="Gundlach H."/>
            <person name="Jiao Y."/>
            <person name="Hori C."/>
            <person name="Ishida J.K."/>
            <person name="Kasahara H."/>
            <person name="Kiba T."/>
            <person name="Kim M.S."/>
            <person name="Koo N."/>
            <person name="Laohavisit A."/>
            <person name="Lee Y.H."/>
            <person name="Lumba S."/>
            <person name="McCourt P."/>
            <person name="Mortimer J.C."/>
            <person name="Mutuku J.M."/>
            <person name="Nomura T."/>
            <person name="Sasaki-Sekimoto Y."/>
            <person name="Seto Y."/>
            <person name="Wang Y."/>
            <person name="Wakatake T."/>
            <person name="Sakakibara H."/>
            <person name="Demura T."/>
            <person name="Yamaguchi S."/>
            <person name="Yoneyama K."/>
            <person name="Manabe R.I."/>
            <person name="Nelson D.C."/>
            <person name="Schulman A.H."/>
            <person name="Timko M.P."/>
            <person name="dePamphilis C.W."/>
            <person name="Choi D."/>
            <person name="Shirasu K."/>
        </authorList>
    </citation>
    <scope>NUCLEOTIDE SEQUENCE [LARGE SCALE GENOMIC DNA]</scope>
    <source>
        <strain evidence="2">cv. UVA1</strain>
    </source>
</reference>
<dbReference type="AlphaFoldDB" id="A0A5A7PIH8"/>
<evidence type="ECO:0000313" key="1">
    <source>
        <dbReference type="EMBL" id="GER32675.1"/>
    </source>
</evidence>
<dbReference type="EMBL" id="BKCP01004627">
    <property type="protein sequence ID" value="GER32675.1"/>
    <property type="molecule type" value="Genomic_DNA"/>
</dbReference>
<comment type="caution">
    <text evidence="1">The sequence shown here is derived from an EMBL/GenBank/DDBJ whole genome shotgun (WGS) entry which is preliminary data.</text>
</comment>